<proteinExistence type="predicted"/>
<dbReference type="InterPro" id="IPR036397">
    <property type="entry name" value="RNaseH_sf"/>
</dbReference>
<feature type="compositionally biased region" description="Basic residues" evidence="1">
    <location>
        <begin position="80"/>
        <end position="95"/>
    </location>
</feature>
<dbReference type="EMBL" id="AMZH03003940">
    <property type="protein sequence ID" value="RRT70674.1"/>
    <property type="molecule type" value="Genomic_DNA"/>
</dbReference>
<name>A0A427A380_ENSVE</name>
<gene>
    <name evidence="2" type="ORF">B296_00012353</name>
</gene>
<evidence type="ECO:0000313" key="2">
    <source>
        <dbReference type="EMBL" id="RRT70674.1"/>
    </source>
</evidence>
<dbReference type="GO" id="GO:0004535">
    <property type="term" value="F:poly(A)-specific ribonuclease activity"/>
    <property type="evidence" value="ECO:0007669"/>
    <property type="project" value="InterPro"/>
</dbReference>
<dbReference type="AlphaFoldDB" id="A0A427A380"/>
<dbReference type="Gene3D" id="3.30.420.10">
    <property type="entry name" value="Ribonuclease H-like superfamily/Ribonuclease H"/>
    <property type="match status" value="1"/>
</dbReference>
<evidence type="ECO:0000256" key="1">
    <source>
        <dbReference type="SAM" id="MobiDB-lite"/>
    </source>
</evidence>
<dbReference type="GO" id="GO:0030014">
    <property type="term" value="C:CCR4-NOT complex"/>
    <property type="evidence" value="ECO:0007669"/>
    <property type="project" value="InterPro"/>
</dbReference>
<evidence type="ECO:0000313" key="3">
    <source>
        <dbReference type="Proteomes" id="UP000287651"/>
    </source>
</evidence>
<dbReference type="InterPro" id="IPR039637">
    <property type="entry name" value="CNOT7/CNOT8/Pop2"/>
</dbReference>
<dbReference type="PANTHER" id="PTHR10797">
    <property type="entry name" value="CCR4-NOT TRANSCRIPTION COMPLEX SUBUNIT"/>
    <property type="match status" value="1"/>
</dbReference>
<dbReference type="GO" id="GO:0003676">
    <property type="term" value="F:nucleic acid binding"/>
    <property type="evidence" value="ECO:0007669"/>
    <property type="project" value="InterPro"/>
</dbReference>
<dbReference type="SUPFAM" id="SSF53098">
    <property type="entry name" value="Ribonuclease H-like"/>
    <property type="match status" value="1"/>
</dbReference>
<reference evidence="2 3" key="1">
    <citation type="journal article" date="2014" name="Agronomy (Basel)">
        <title>A Draft Genome Sequence for Ensete ventricosum, the Drought-Tolerant Tree Against Hunger.</title>
        <authorList>
            <person name="Harrison J."/>
            <person name="Moore K.A."/>
            <person name="Paszkiewicz K."/>
            <person name="Jones T."/>
            <person name="Grant M."/>
            <person name="Ambacheew D."/>
            <person name="Muzemil S."/>
            <person name="Studholme D.J."/>
        </authorList>
    </citation>
    <scope>NUCLEOTIDE SEQUENCE [LARGE SCALE GENOMIC DNA]</scope>
</reference>
<dbReference type="InterPro" id="IPR012337">
    <property type="entry name" value="RNaseH-like_sf"/>
</dbReference>
<feature type="region of interest" description="Disordered" evidence="1">
    <location>
        <begin position="80"/>
        <end position="106"/>
    </location>
</feature>
<sequence>MSKGDDAAGVEFRDVWADNLEAELAVIREVVDDFPFVAMDTEFPGVAIRPLGDFKTVAYSNYHVLRANVDLIQPRPHLLRRRRKPPGLRQRRPPRRVAVQLQGVRR</sequence>
<organism evidence="2 3">
    <name type="scientific">Ensete ventricosum</name>
    <name type="common">Abyssinian banana</name>
    <name type="synonym">Musa ensete</name>
    <dbReference type="NCBI Taxonomy" id="4639"/>
    <lineage>
        <taxon>Eukaryota</taxon>
        <taxon>Viridiplantae</taxon>
        <taxon>Streptophyta</taxon>
        <taxon>Embryophyta</taxon>
        <taxon>Tracheophyta</taxon>
        <taxon>Spermatophyta</taxon>
        <taxon>Magnoliopsida</taxon>
        <taxon>Liliopsida</taxon>
        <taxon>Zingiberales</taxon>
        <taxon>Musaceae</taxon>
        <taxon>Ensete</taxon>
    </lineage>
</organism>
<comment type="caution">
    <text evidence="2">The sequence shown here is derived from an EMBL/GenBank/DDBJ whole genome shotgun (WGS) entry which is preliminary data.</text>
</comment>
<accession>A0A427A380</accession>
<dbReference type="Proteomes" id="UP000287651">
    <property type="component" value="Unassembled WGS sequence"/>
</dbReference>
<protein>
    <submittedName>
        <fullName evidence="2">Uncharacterized protein</fullName>
    </submittedName>
</protein>